<dbReference type="Gene3D" id="3.40.50.300">
    <property type="entry name" value="P-loop containing nucleotide triphosphate hydrolases"/>
    <property type="match status" value="1"/>
</dbReference>
<dbReference type="InterPro" id="IPR050678">
    <property type="entry name" value="DNA_Partitioning_ATPase"/>
</dbReference>
<evidence type="ECO:0000313" key="2">
    <source>
        <dbReference type="EMBL" id="ALE93671.1"/>
    </source>
</evidence>
<dbReference type="RefSeq" id="WP_062008736.1">
    <property type="nucleotide sequence ID" value="NZ_CP012677.1"/>
</dbReference>
<dbReference type="Proteomes" id="UP000062833">
    <property type="component" value="Chromosome"/>
</dbReference>
<dbReference type="SUPFAM" id="SSF52540">
    <property type="entry name" value="P-loop containing nucleoside triphosphate hydrolases"/>
    <property type="match status" value="1"/>
</dbReference>
<dbReference type="InterPro" id="IPR048089">
    <property type="entry name" value="McdA"/>
</dbReference>
<protein>
    <submittedName>
        <fullName evidence="2">Peptide transporter</fullName>
    </submittedName>
</protein>
<accession>A0A0M4RR52</accession>
<evidence type="ECO:0000313" key="3">
    <source>
        <dbReference type="Proteomes" id="UP000062833"/>
    </source>
</evidence>
<evidence type="ECO:0000259" key="1">
    <source>
        <dbReference type="Pfam" id="PF01656"/>
    </source>
</evidence>
<name>A0A0M4RR52_9MICC</name>
<dbReference type="KEGG" id="aaq:AOC05_17300"/>
<dbReference type="EMBL" id="CP012677">
    <property type="protein sequence ID" value="ALE93671.1"/>
    <property type="molecule type" value="Genomic_DNA"/>
</dbReference>
<dbReference type="AlphaFoldDB" id="A0A0M4RR52"/>
<reference evidence="3" key="1">
    <citation type="submission" date="2015-09" db="EMBL/GenBank/DDBJ databases">
        <title>Complete genome of Arthrobacter alpinus strain R3.8.</title>
        <authorList>
            <person name="See-Too W.S."/>
            <person name="Chan K.G."/>
        </authorList>
    </citation>
    <scope>NUCLEOTIDE SEQUENCE [LARGE SCALE GENOMIC DNA]</scope>
    <source>
        <strain evidence="3">R3.8</strain>
    </source>
</reference>
<dbReference type="PANTHER" id="PTHR13696:SF96">
    <property type="entry name" value="COBQ_COBB_MIND_PARA NUCLEOTIDE BINDING DOMAIN-CONTAINING PROTEIN"/>
    <property type="match status" value="1"/>
</dbReference>
<dbReference type="NCBIfam" id="NF041546">
    <property type="entry name" value="ParA_partition"/>
    <property type="match status" value="1"/>
</dbReference>
<keyword evidence="3" id="KW-1185">Reference proteome</keyword>
<sequence>MKVIAVLNQKGGAGKTTLATHLATALRLTGHTVLLIDSDPQGSARDWAAVRDDHPLSVVGMDRPTIERDLKSIAPVDFVIIDGAPQAADLAVSAIKASDFILIPVQPSPYDIWATSDLVELVKQRIEITDGKLQAVFVVSRAITGTNIGKEISGILAGYELPVLETKIHQRVDYPGTAATGSTILEDFPKSEGAKEVLELTNEILSLMSK</sequence>
<dbReference type="PIRSF" id="PIRSF009320">
    <property type="entry name" value="Nuc_binding_HP_1000"/>
    <property type="match status" value="1"/>
</dbReference>
<feature type="domain" description="CobQ/CobB/MinD/ParA nucleotide binding" evidence="1">
    <location>
        <begin position="4"/>
        <end position="182"/>
    </location>
</feature>
<dbReference type="OrthoDB" id="3173068at2"/>
<proteinExistence type="predicted"/>
<dbReference type="PATRIC" id="fig|656366.3.peg.3724"/>
<dbReference type="InterPro" id="IPR027417">
    <property type="entry name" value="P-loop_NTPase"/>
</dbReference>
<dbReference type="CDD" id="cd02042">
    <property type="entry name" value="ParAB_family"/>
    <property type="match status" value="1"/>
</dbReference>
<organism evidence="2 3">
    <name type="scientific">Arthrobacter alpinus</name>
    <dbReference type="NCBI Taxonomy" id="656366"/>
    <lineage>
        <taxon>Bacteria</taxon>
        <taxon>Bacillati</taxon>
        <taxon>Actinomycetota</taxon>
        <taxon>Actinomycetes</taxon>
        <taxon>Micrococcales</taxon>
        <taxon>Micrococcaceae</taxon>
        <taxon>Arthrobacter</taxon>
    </lineage>
</organism>
<gene>
    <name evidence="2" type="ORF">AOC05_17300</name>
</gene>
<dbReference type="InterPro" id="IPR002586">
    <property type="entry name" value="CobQ/CobB/MinD/ParA_Nub-bd_dom"/>
</dbReference>
<dbReference type="Pfam" id="PF01656">
    <property type="entry name" value="CbiA"/>
    <property type="match status" value="1"/>
</dbReference>
<dbReference type="PANTHER" id="PTHR13696">
    <property type="entry name" value="P-LOOP CONTAINING NUCLEOSIDE TRIPHOSPHATE HYDROLASE"/>
    <property type="match status" value="1"/>
</dbReference>